<dbReference type="GO" id="GO:0005524">
    <property type="term" value="F:ATP binding"/>
    <property type="evidence" value="ECO:0007669"/>
    <property type="project" value="UniProtKB-KW"/>
</dbReference>
<evidence type="ECO:0000313" key="7">
    <source>
        <dbReference type="Proteomes" id="UP000001880"/>
    </source>
</evidence>
<dbReference type="PROSITE" id="PS00211">
    <property type="entry name" value="ABC_TRANSPORTER_1"/>
    <property type="match status" value="1"/>
</dbReference>
<dbReference type="PANTHER" id="PTHR43117:SF4">
    <property type="entry name" value="OSMOPROTECTANT IMPORT ATP-BINDING PROTEIN OSMV"/>
    <property type="match status" value="1"/>
</dbReference>
<evidence type="ECO:0000256" key="1">
    <source>
        <dbReference type="ARBA" id="ARBA00005417"/>
    </source>
</evidence>
<proteinExistence type="inferred from homology"/>
<evidence type="ECO:0000256" key="4">
    <source>
        <dbReference type="ARBA" id="ARBA00022840"/>
    </source>
</evidence>
<feature type="domain" description="ABC transporter" evidence="5">
    <location>
        <begin position="2"/>
        <end position="238"/>
    </location>
</feature>
<dbReference type="SUPFAM" id="SSF52540">
    <property type="entry name" value="P-loop containing nucleoside triphosphate hydrolases"/>
    <property type="match status" value="1"/>
</dbReference>
<gene>
    <name evidence="6" type="ordered locus">Hoch_5204</name>
</gene>
<evidence type="ECO:0000256" key="3">
    <source>
        <dbReference type="ARBA" id="ARBA00022741"/>
    </source>
</evidence>
<dbReference type="InterPro" id="IPR003593">
    <property type="entry name" value="AAA+_ATPase"/>
</dbReference>
<dbReference type="FunFam" id="3.40.50.300:FF:000425">
    <property type="entry name" value="Probable ABC transporter, ATP-binding subunit"/>
    <property type="match status" value="1"/>
</dbReference>
<dbReference type="PROSITE" id="PS50893">
    <property type="entry name" value="ABC_TRANSPORTER_2"/>
    <property type="match status" value="1"/>
</dbReference>
<dbReference type="SMART" id="SM00382">
    <property type="entry name" value="AAA"/>
    <property type="match status" value="1"/>
</dbReference>
<evidence type="ECO:0000259" key="5">
    <source>
        <dbReference type="PROSITE" id="PS50893"/>
    </source>
</evidence>
<dbReference type="InterPro" id="IPR017871">
    <property type="entry name" value="ABC_transporter-like_CS"/>
</dbReference>
<dbReference type="Gene3D" id="3.40.50.300">
    <property type="entry name" value="P-loop containing nucleotide triphosphate hydrolases"/>
    <property type="match status" value="1"/>
</dbReference>
<keyword evidence="7" id="KW-1185">Reference proteome</keyword>
<dbReference type="EMBL" id="CP001804">
    <property type="protein sequence ID" value="ACY17690.1"/>
    <property type="molecule type" value="Genomic_DNA"/>
</dbReference>
<dbReference type="GO" id="GO:0016887">
    <property type="term" value="F:ATP hydrolysis activity"/>
    <property type="evidence" value="ECO:0007669"/>
    <property type="project" value="InterPro"/>
</dbReference>
<dbReference type="InterPro" id="IPR003439">
    <property type="entry name" value="ABC_transporter-like_ATP-bd"/>
</dbReference>
<dbReference type="Pfam" id="PF00005">
    <property type="entry name" value="ABC_tran"/>
    <property type="match status" value="1"/>
</dbReference>
<dbReference type="eggNOG" id="COG1125">
    <property type="taxonomic scope" value="Bacteria"/>
</dbReference>
<keyword evidence="4" id="KW-0067">ATP-binding</keyword>
<dbReference type="KEGG" id="hoh:Hoch_5204"/>
<dbReference type="AlphaFoldDB" id="D0LWP0"/>
<evidence type="ECO:0000313" key="6">
    <source>
        <dbReference type="EMBL" id="ACY17690.1"/>
    </source>
</evidence>
<dbReference type="OrthoDB" id="9809450at2"/>
<reference evidence="6 7" key="1">
    <citation type="journal article" date="2010" name="Stand. Genomic Sci.">
        <title>Complete genome sequence of Haliangium ochraceum type strain (SMP-2).</title>
        <authorList>
            <consortium name="US DOE Joint Genome Institute (JGI-PGF)"/>
            <person name="Ivanova N."/>
            <person name="Daum C."/>
            <person name="Lang E."/>
            <person name="Abt B."/>
            <person name="Kopitz M."/>
            <person name="Saunders E."/>
            <person name="Lapidus A."/>
            <person name="Lucas S."/>
            <person name="Glavina Del Rio T."/>
            <person name="Nolan M."/>
            <person name="Tice H."/>
            <person name="Copeland A."/>
            <person name="Cheng J.F."/>
            <person name="Chen F."/>
            <person name="Bruce D."/>
            <person name="Goodwin L."/>
            <person name="Pitluck S."/>
            <person name="Mavromatis K."/>
            <person name="Pati A."/>
            <person name="Mikhailova N."/>
            <person name="Chen A."/>
            <person name="Palaniappan K."/>
            <person name="Land M."/>
            <person name="Hauser L."/>
            <person name="Chang Y.J."/>
            <person name="Jeffries C.D."/>
            <person name="Detter J.C."/>
            <person name="Brettin T."/>
            <person name="Rohde M."/>
            <person name="Goker M."/>
            <person name="Bristow J."/>
            <person name="Markowitz V."/>
            <person name="Eisen J.A."/>
            <person name="Hugenholtz P."/>
            <person name="Kyrpides N.C."/>
            <person name="Klenk H.P."/>
        </authorList>
    </citation>
    <scope>NUCLEOTIDE SEQUENCE [LARGE SCALE GENOMIC DNA]</scope>
    <source>
        <strain evidence="7">DSM 14365 / CIP 107738 / JCM 11303 / AJ 13395 / SMP-2</strain>
    </source>
</reference>
<dbReference type="RefSeq" id="WP_012830282.1">
    <property type="nucleotide sequence ID" value="NC_013440.1"/>
</dbReference>
<dbReference type="Proteomes" id="UP000001880">
    <property type="component" value="Chromosome"/>
</dbReference>
<accession>D0LWP0</accession>
<dbReference type="GO" id="GO:0015697">
    <property type="term" value="P:quaternary ammonium group transport"/>
    <property type="evidence" value="ECO:0007669"/>
    <property type="project" value="UniProtKB-ARBA"/>
</dbReference>
<protein>
    <submittedName>
        <fullName evidence="6">ABC transporter related protein</fullName>
    </submittedName>
</protein>
<dbReference type="HOGENOM" id="CLU_000604_1_22_7"/>
<keyword evidence="3" id="KW-0547">Nucleotide-binding</keyword>
<dbReference type="STRING" id="502025.Hoch_5204"/>
<dbReference type="PANTHER" id="PTHR43117">
    <property type="entry name" value="OSMOPROTECTANT IMPORT ATP-BINDING PROTEIN OSMV"/>
    <property type="match status" value="1"/>
</dbReference>
<keyword evidence="2" id="KW-0813">Transport</keyword>
<comment type="similarity">
    <text evidence="1">Belongs to the ABC transporter superfamily.</text>
</comment>
<sequence>MIQLQNVSKSYDGGKTYAVREIDLEVAEGELLALLGTSGCGKTTTLKMLNRLVEPTAGTIRIDGRDTAGVDPVELRRSIGYVFQGIGLFPHLSIAANVAAVPRLLGWSQSDIDKRVDELLDLVGLPASKYARRMPHELSGGQRQRVGVARALAARPQVMLMDEPFGALDPVTRDSMQKELTELRKRLGITIVLVTHDMTEALLLADRIAVMSGGKIERLGTPSELLRNPGSDIVESFVQTPLNQANLIEELAGRRVEPKGEPSAEQGGAA</sequence>
<evidence type="ECO:0000256" key="2">
    <source>
        <dbReference type="ARBA" id="ARBA00022448"/>
    </source>
</evidence>
<organism evidence="6 7">
    <name type="scientific">Haliangium ochraceum (strain DSM 14365 / JCM 11303 / SMP-2)</name>
    <dbReference type="NCBI Taxonomy" id="502025"/>
    <lineage>
        <taxon>Bacteria</taxon>
        <taxon>Pseudomonadati</taxon>
        <taxon>Myxococcota</taxon>
        <taxon>Polyangia</taxon>
        <taxon>Haliangiales</taxon>
        <taxon>Kofleriaceae</taxon>
        <taxon>Haliangium</taxon>
    </lineage>
</organism>
<dbReference type="InterPro" id="IPR027417">
    <property type="entry name" value="P-loop_NTPase"/>
</dbReference>
<name>D0LWP0_HALO1</name>